<dbReference type="Pfam" id="PF00361">
    <property type="entry name" value="Proton_antipo_M"/>
    <property type="match status" value="1"/>
</dbReference>
<keyword evidence="4 6" id="KW-0472">Membrane</keyword>
<dbReference type="InterPro" id="IPR018393">
    <property type="entry name" value="NADHpl_OxRdtase_5_subgr"/>
</dbReference>
<comment type="caution">
    <text evidence="10">The sequence shown here is derived from an EMBL/GenBank/DDBJ whole genome shotgun (WGS) entry which is preliminary data.</text>
</comment>
<gene>
    <name evidence="9" type="primary">nuoL</name>
    <name evidence="10" type="ORF">C7453_107147</name>
    <name evidence="9" type="ORF">HLH32_12155</name>
</gene>
<evidence type="ECO:0000256" key="1">
    <source>
        <dbReference type="ARBA" id="ARBA00004127"/>
    </source>
</evidence>
<evidence type="ECO:0000256" key="3">
    <source>
        <dbReference type="ARBA" id="ARBA00022989"/>
    </source>
</evidence>
<evidence type="ECO:0000256" key="6">
    <source>
        <dbReference type="SAM" id="Phobius"/>
    </source>
</evidence>
<dbReference type="PANTHER" id="PTHR42829:SF2">
    <property type="entry name" value="NADH-UBIQUINONE OXIDOREDUCTASE CHAIN 5"/>
    <property type="match status" value="1"/>
</dbReference>
<feature type="transmembrane region" description="Helical" evidence="6">
    <location>
        <begin position="275"/>
        <end position="297"/>
    </location>
</feature>
<keyword evidence="2 5" id="KW-0812">Transmembrane</keyword>
<protein>
    <submittedName>
        <fullName evidence="10">NADH dehydrogenase subunit L</fullName>
    </submittedName>
    <submittedName>
        <fullName evidence="9">NADH-quinone oxidoreductase subunit L</fullName>
    </submittedName>
</protein>
<accession>A0A370G1J7</accession>
<sequence length="616" mass="65122">MNALLLPLIVACPLLAAGVLFLSAGRMPPLPSCVIGAGSVGLSALMAAVLAIGFLRTPPPTGALHATLWSWMQVEGFSARIAFMLDPLSLVMMLIVTGVGFLILLYACGYMHDDPDIARFFGCMTLFVAAMLVLVFSSDLLSLYIGWEGVGICSYLLISFWHADTANVTAARKAFIVTRIGDAAMLCGLLLLATRAGTLDVASVLQTVTARPADLQAAIAAFLLLGGAVAKSAQVPLQTWLPDAMAGPTPVSALIHAATMVTAGVYLIARLHPLFASLPVAMTAVALIGLITLLLAAGSALVQTDIKRILAYSTMSQIGYMFLALGTGAWQAAIFHLVTHAFFKALLFMAAGAIILRVHHRQDIYQMGGLAHAMPGVFAAFLAGSAALAGLPLLTAGFYSKEMILQGAWHADPMLWAGALLGAFATAIYIFRCVFIVFFGPRHTEPHGRTGATMAIPLVCLAVLALTGGWMGMPDAIAPVHLLSHLLSPLFGASMPEGPHWLLWAGSLVPLAGIGVAWMLWQPRTRTRTPPENALARVARAGWDFDTLYDVLIVRPFTTLGQLNQSDICDRLSDATAATARAGGRMLGRMQSGQVRRYAGWIAAGTVVALCLGVRP</sequence>
<evidence type="ECO:0000259" key="8">
    <source>
        <dbReference type="Pfam" id="PF00662"/>
    </source>
</evidence>
<feature type="transmembrane region" description="Helical" evidence="6">
    <location>
        <begin position="501"/>
        <end position="521"/>
    </location>
</feature>
<reference evidence="9 12" key="2">
    <citation type="submission" date="2020-04" db="EMBL/GenBank/DDBJ databases">
        <title>Description of novel Gluconacetobacter.</title>
        <authorList>
            <person name="Sombolestani A."/>
        </authorList>
    </citation>
    <scope>NUCLEOTIDE SEQUENCE [LARGE SCALE GENOMIC DNA]</scope>
    <source>
        <strain evidence="9 12">LMG 1382</strain>
    </source>
</reference>
<dbReference type="Gene3D" id="1.20.5.2700">
    <property type="match status" value="1"/>
</dbReference>
<dbReference type="PRINTS" id="PR01435">
    <property type="entry name" value="NPOXDRDTASE5"/>
</dbReference>
<evidence type="ECO:0000259" key="7">
    <source>
        <dbReference type="Pfam" id="PF00361"/>
    </source>
</evidence>
<proteinExistence type="predicted"/>
<dbReference type="Proteomes" id="UP000254958">
    <property type="component" value="Unassembled WGS sequence"/>
</dbReference>
<dbReference type="GO" id="GO:0012505">
    <property type="term" value="C:endomembrane system"/>
    <property type="evidence" value="ECO:0007669"/>
    <property type="project" value="UniProtKB-SubCell"/>
</dbReference>
<dbReference type="RefSeq" id="WP_114728001.1">
    <property type="nucleotide sequence ID" value="NZ_BJMI01000011.1"/>
</dbReference>
<dbReference type="GO" id="GO:0016020">
    <property type="term" value="C:membrane"/>
    <property type="evidence" value="ECO:0007669"/>
    <property type="project" value="UniProtKB-SubCell"/>
</dbReference>
<dbReference type="NCBIfam" id="TIGR01974">
    <property type="entry name" value="NDH_I_L"/>
    <property type="match status" value="1"/>
</dbReference>
<dbReference type="NCBIfam" id="NF005141">
    <property type="entry name" value="PRK06590.1"/>
    <property type="match status" value="1"/>
</dbReference>
<reference evidence="10 11" key="1">
    <citation type="submission" date="2018-07" db="EMBL/GenBank/DDBJ databases">
        <title>Genomic Encyclopedia of Type Strains, Phase IV (KMG-IV): sequencing the most valuable type-strain genomes for metagenomic binning, comparative biology and taxonomic classification.</title>
        <authorList>
            <person name="Goeker M."/>
        </authorList>
    </citation>
    <scope>NUCLEOTIDE SEQUENCE [LARGE SCALE GENOMIC DNA]</scope>
    <source>
        <strain evidence="10 11">DSM 5603</strain>
    </source>
</reference>
<dbReference type="EMBL" id="QQAW01000007">
    <property type="protein sequence ID" value="RDI37100.1"/>
    <property type="molecule type" value="Genomic_DNA"/>
</dbReference>
<evidence type="ECO:0000313" key="11">
    <source>
        <dbReference type="Proteomes" id="UP000254958"/>
    </source>
</evidence>
<feature type="transmembrane region" description="Helical" evidence="6">
    <location>
        <begin position="213"/>
        <end position="230"/>
    </location>
</feature>
<evidence type="ECO:0000256" key="4">
    <source>
        <dbReference type="ARBA" id="ARBA00023136"/>
    </source>
</evidence>
<feature type="transmembrane region" description="Helical" evidence="6">
    <location>
        <begin position="337"/>
        <end position="358"/>
    </location>
</feature>
<dbReference type="InterPro" id="IPR001750">
    <property type="entry name" value="ND/Mrp_TM"/>
</dbReference>
<dbReference type="GO" id="GO:0042773">
    <property type="term" value="P:ATP synthesis coupled electron transport"/>
    <property type="evidence" value="ECO:0007669"/>
    <property type="project" value="InterPro"/>
</dbReference>
<dbReference type="AlphaFoldDB" id="A0A370G1J7"/>
<dbReference type="GO" id="GO:0008137">
    <property type="term" value="F:NADH dehydrogenase (ubiquinone) activity"/>
    <property type="evidence" value="ECO:0007669"/>
    <property type="project" value="InterPro"/>
</dbReference>
<dbReference type="GO" id="GO:0003954">
    <property type="term" value="F:NADH dehydrogenase activity"/>
    <property type="evidence" value="ECO:0007669"/>
    <property type="project" value="TreeGrafter"/>
</dbReference>
<name>A0A370G1J7_GLULI</name>
<dbReference type="InterPro" id="IPR001516">
    <property type="entry name" value="Proton_antipo_N"/>
</dbReference>
<evidence type="ECO:0000256" key="5">
    <source>
        <dbReference type="RuleBase" id="RU000320"/>
    </source>
</evidence>
<keyword evidence="11" id="KW-1185">Reference proteome</keyword>
<feature type="transmembrane region" description="Helical" evidence="6">
    <location>
        <begin position="370"/>
        <end position="394"/>
    </location>
</feature>
<feature type="transmembrane region" description="Helical" evidence="6">
    <location>
        <begin position="309"/>
        <end position="331"/>
    </location>
</feature>
<dbReference type="GO" id="GO:0015990">
    <property type="term" value="P:electron transport coupled proton transport"/>
    <property type="evidence" value="ECO:0007669"/>
    <property type="project" value="TreeGrafter"/>
</dbReference>
<feature type="transmembrane region" description="Helical" evidence="6">
    <location>
        <begin position="144"/>
        <end position="162"/>
    </location>
</feature>
<evidence type="ECO:0000256" key="2">
    <source>
        <dbReference type="ARBA" id="ARBA00022692"/>
    </source>
</evidence>
<keyword evidence="3 6" id="KW-1133">Transmembrane helix</keyword>
<feature type="transmembrane region" description="Helical" evidence="6">
    <location>
        <begin position="451"/>
        <end position="473"/>
    </location>
</feature>
<feature type="transmembrane region" description="Helical" evidence="6">
    <location>
        <begin position="120"/>
        <end position="138"/>
    </location>
</feature>
<dbReference type="PANTHER" id="PTHR42829">
    <property type="entry name" value="NADH-UBIQUINONE OXIDOREDUCTASE CHAIN 5"/>
    <property type="match status" value="1"/>
</dbReference>
<feature type="transmembrane region" description="Helical" evidence="6">
    <location>
        <begin position="89"/>
        <end position="108"/>
    </location>
</feature>
<dbReference type="InterPro" id="IPR003945">
    <property type="entry name" value="NU5C-like"/>
</dbReference>
<dbReference type="Pfam" id="PF00662">
    <property type="entry name" value="Proton_antipo_N"/>
    <property type="match status" value="1"/>
</dbReference>
<evidence type="ECO:0000313" key="9">
    <source>
        <dbReference type="EMBL" id="MBB2187122.1"/>
    </source>
</evidence>
<feature type="domain" description="NADH:quinone oxidoreductase/Mrp antiporter transmembrane" evidence="7">
    <location>
        <begin position="137"/>
        <end position="419"/>
    </location>
</feature>
<evidence type="ECO:0000313" key="12">
    <source>
        <dbReference type="Proteomes" id="UP000562982"/>
    </source>
</evidence>
<feature type="transmembrane region" description="Helical" evidence="6">
    <location>
        <begin position="414"/>
        <end position="439"/>
    </location>
</feature>
<feature type="transmembrane region" description="Helical" evidence="6">
    <location>
        <begin position="34"/>
        <end position="55"/>
    </location>
</feature>
<evidence type="ECO:0000313" key="10">
    <source>
        <dbReference type="EMBL" id="RDI37100.1"/>
    </source>
</evidence>
<dbReference type="PRINTS" id="PR01434">
    <property type="entry name" value="NADHDHGNASE5"/>
</dbReference>
<feature type="domain" description="NADH-Ubiquinone oxidoreductase (complex I) chain 5 N-terminal" evidence="8">
    <location>
        <begin position="71"/>
        <end position="121"/>
    </location>
</feature>
<organism evidence="10 11">
    <name type="scientific">Gluconacetobacter liquefaciens</name>
    <name type="common">Acetobacter liquefaciens</name>
    <dbReference type="NCBI Taxonomy" id="89584"/>
    <lineage>
        <taxon>Bacteria</taxon>
        <taxon>Pseudomonadati</taxon>
        <taxon>Pseudomonadota</taxon>
        <taxon>Alphaproteobacteria</taxon>
        <taxon>Acetobacterales</taxon>
        <taxon>Acetobacteraceae</taxon>
        <taxon>Gluconacetobacter</taxon>
    </lineage>
</organism>
<feature type="transmembrane region" description="Helical" evidence="6">
    <location>
        <begin position="251"/>
        <end position="269"/>
    </location>
</feature>
<feature type="transmembrane region" description="Helical" evidence="6">
    <location>
        <begin position="174"/>
        <end position="193"/>
    </location>
</feature>
<comment type="subcellular location">
    <subcellularLocation>
        <location evidence="1">Endomembrane system</location>
        <topology evidence="1">Multi-pass membrane protein</topology>
    </subcellularLocation>
    <subcellularLocation>
        <location evidence="5">Membrane</location>
        <topology evidence="5">Multi-pass membrane protein</topology>
    </subcellularLocation>
</comment>
<dbReference type="Proteomes" id="UP000562982">
    <property type="component" value="Unassembled WGS sequence"/>
</dbReference>
<dbReference type="OrthoDB" id="9811798at2"/>
<dbReference type="EMBL" id="JABEQI010000006">
    <property type="protein sequence ID" value="MBB2187122.1"/>
    <property type="molecule type" value="Genomic_DNA"/>
</dbReference>